<comment type="subcellular location">
    <subcellularLocation>
        <location evidence="1">Membrane</location>
        <topology evidence="1">Single-pass membrane protein</topology>
    </subcellularLocation>
</comment>
<evidence type="ECO:0000313" key="7">
    <source>
        <dbReference type="EMBL" id="KAK6355104.1"/>
    </source>
</evidence>
<feature type="region of interest" description="Disordered" evidence="5">
    <location>
        <begin position="430"/>
        <end position="452"/>
    </location>
</feature>
<reference evidence="7 8" key="1">
    <citation type="submission" date="2019-10" db="EMBL/GenBank/DDBJ databases">
        <authorList>
            <person name="Palmer J.M."/>
        </authorList>
    </citation>
    <scope>NUCLEOTIDE SEQUENCE [LARGE SCALE GENOMIC DNA]</scope>
    <source>
        <strain evidence="7 8">TWF696</strain>
    </source>
</reference>
<accession>A0AAV9V8H1</accession>
<protein>
    <recommendedName>
        <fullName evidence="9">Kelch repeat protein</fullName>
    </recommendedName>
</protein>
<keyword evidence="3 6" id="KW-1133">Transmembrane helix</keyword>
<dbReference type="GO" id="GO:0071944">
    <property type="term" value="C:cell periphery"/>
    <property type="evidence" value="ECO:0007669"/>
    <property type="project" value="UniProtKB-ARBA"/>
</dbReference>
<feature type="region of interest" description="Disordered" evidence="5">
    <location>
        <begin position="526"/>
        <end position="570"/>
    </location>
</feature>
<dbReference type="GO" id="GO:0016020">
    <property type="term" value="C:membrane"/>
    <property type="evidence" value="ECO:0007669"/>
    <property type="project" value="UniProtKB-SubCell"/>
</dbReference>
<dbReference type="EMBL" id="JAVHNQ010000002">
    <property type="protein sequence ID" value="KAK6355104.1"/>
    <property type="molecule type" value="Genomic_DNA"/>
</dbReference>
<evidence type="ECO:0000256" key="3">
    <source>
        <dbReference type="ARBA" id="ARBA00022989"/>
    </source>
</evidence>
<evidence type="ECO:0000256" key="2">
    <source>
        <dbReference type="ARBA" id="ARBA00022692"/>
    </source>
</evidence>
<comment type="caution">
    <text evidence="7">The sequence shown here is derived from an EMBL/GenBank/DDBJ whole genome shotgun (WGS) entry which is preliminary data.</text>
</comment>
<evidence type="ECO:0000256" key="4">
    <source>
        <dbReference type="ARBA" id="ARBA00023136"/>
    </source>
</evidence>
<gene>
    <name evidence="7" type="ORF">TWF696_004228</name>
</gene>
<dbReference type="InterPro" id="IPR015915">
    <property type="entry name" value="Kelch-typ_b-propeller"/>
</dbReference>
<dbReference type="AlphaFoldDB" id="A0AAV9V8H1"/>
<evidence type="ECO:0008006" key="9">
    <source>
        <dbReference type="Google" id="ProtNLM"/>
    </source>
</evidence>
<dbReference type="InterPro" id="IPR011043">
    <property type="entry name" value="Gal_Oxase/kelch_b-propeller"/>
</dbReference>
<proteinExistence type="predicted"/>
<evidence type="ECO:0000256" key="5">
    <source>
        <dbReference type="SAM" id="MobiDB-lite"/>
    </source>
</evidence>
<sequence length="570" mass="61222">MSRFANPVRDTCSLTGHAGLVVGDSLYVQGGRMIYRGFDGFAQNPYLRVLNLTGVVRAQDVPNRITTLTDNSQPFRWDVRAQDTRAPMFWLDEAGRKAYLAMGSRVTVGNASYVPEGNFNPGRPGRMWTADLLDGGILTNWEETDLRIGNRNASLVGTQANWFDQQTRTGYAWGGSFIDGAETDDGVNQLITFNASSGRWTNDTTPFTETVGGFMEGIILDNRPVLITGLGVTNGQQGVMDTMRVYDTRSKQWYSQRTNGPLPPNRFWTGCSTIVAAQDQSSYQIIYYGGANSSVTFGDVWSLSIPSFTWAQLSDSVDSSVSAGARYAPICDLMKSHYMVVFGGNRVQDAYTYAFPECDTSSNLAWFFDLNLLEWTSQVNGGTPDTYRVPQPVYQAIGGGAEGGATLIQPPGGFDQPALATVFAPFADRATASPTSTGPGGTTAPNPPSSDSSISGGAIGGIVVGVIALIGIIGGGVWFLLRKRRRQPRDLATPLPPPPPSSNGAAQADKGYMGYAACGTETAELQAPPSHHVALRPELQGDSAYNAELPGSTPEHYTNNNAPLLQEVPV</sequence>
<evidence type="ECO:0000313" key="8">
    <source>
        <dbReference type="Proteomes" id="UP001375240"/>
    </source>
</evidence>
<dbReference type="Gene3D" id="2.120.10.80">
    <property type="entry name" value="Kelch-type beta propeller"/>
    <property type="match status" value="1"/>
</dbReference>
<evidence type="ECO:0000256" key="6">
    <source>
        <dbReference type="SAM" id="Phobius"/>
    </source>
</evidence>
<keyword evidence="2 6" id="KW-0812">Transmembrane</keyword>
<name>A0AAV9V8H1_9PEZI</name>
<dbReference type="InterPro" id="IPR051694">
    <property type="entry name" value="Immunoregulatory_rcpt-like"/>
</dbReference>
<organism evidence="7 8">
    <name type="scientific">Orbilia brochopaga</name>
    <dbReference type="NCBI Taxonomy" id="3140254"/>
    <lineage>
        <taxon>Eukaryota</taxon>
        <taxon>Fungi</taxon>
        <taxon>Dikarya</taxon>
        <taxon>Ascomycota</taxon>
        <taxon>Pezizomycotina</taxon>
        <taxon>Orbiliomycetes</taxon>
        <taxon>Orbiliales</taxon>
        <taxon>Orbiliaceae</taxon>
        <taxon>Orbilia</taxon>
    </lineage>
</organism>
<evidence type="ECO:0000256" key="1">
    <source>
        <dbReference type="ARBA" id="ARBA00004167"/>
    </source>
</evidence>
<keyword evidence="4 6" id="KW-0472">Membrane</keyword>
<feature type="transmembrane region" description="Helical" evidence="6">
    <location>
        <begin position="458"/>
        <end position="481"/>
    </location>
</feature>
<dbReference type="SUPFAM" id="SSF50965">
    <property type="entry name" value="Galactose oxidase, central domain"/>
    <property type="match status" value="1"/>
</dbReference>
<keyword evidence="8" id="KW-1185">Reference proteome</keyword>
<dbReference type="PANTHER" id="PTHR15549">
    <property type="entry name" value="PAIRED IMMUNOGLOBULIN-LIKE TYPE 2 RECEPTOR"/>
    <property type="match status" value="1"/>
</dbReference>
<dbReference type="Proteomes" id="UP001375240">
    <property type="component" value="Unassembled WGS sequence"/>
</dbReference>